<keyword evidence="7" id="KW-1133">Transmembrane helix</keyword>
<dbReference type="Pfam" id="PF01435">
    <property type="entry name" value="Peptidase_M48"/>
    <property type="match status" value="1"/>
</dbReference>
<feature type="transmembrane region" description="Helical" evidence="7">
    <location>
        <begin position="218"/>
        <end position="239"/>
    </location>
</feature>
<keyword evidence="2" id="KW-0645">Protease</keyword>
<evidence type="ECO:0000256" key="4">
    <source>
        <dbReference type="ARBA" id="ARBA00022801"/>
    </source>
</evidence>
<feature type="transmembrane region" description="Helical" evidence="7">
    <location>
        <begin position="624"/>
        <end position="646"/>
    </location>
</feature>
<evidence type="ECO:0000256" key="5">
    <source>
        <dbReference type="ARBA" id="ARBA00022833"/>
    </source>
</evidence>
<evidence type="ECO:0000313" key="9">
    <source>
        <dbReference type="EMBL" id="GIE47008.1"/>
    </source>
</evidence>
<feature type="transmembrane region" description="Helical" evidence="7">
    <location>
        <begin position="187"/>
        <end position="212"/>
    </location>
</feature>
<evidence type="ECO:0000256" key="3">
    <source>
        <dbReference type="ARBA" id="ARBA00022723"/>
    </source>
</evidence>
<feature type="transmembrane region" description="Helical" evidence="7">
    <location>
        <begin position="370"/>
        <end position="389"/>
    </location>
</feature>
<evidence type="ECO:0000259" key="8">
    <source>
        <dbReference type="Pfam" id="PF01435"/>
    </source>
</evidence>
<feature type="transmembrane region" description="Helical" evidence="7">
    <location>
        <begin position="307"/>
        <end position="328"/>
    </location>
</feature>
<feature type="transmembrane region" description="Helical" evidence="7">
    <location>
        <begin position="583"/>
        <end position="604"/>
    </location>
</feature>
<feature type="transmembrane region" description="Helical" evidence="7">
    <location>
        <begin position="480"/>
        <end position="502"/>
    </location>
</feature>
<dbReference type="InterPro" id="IPR001915">
    <property type="entry name" value="Peptidase_M48"/>
</dbReference>
<gene>
    <name evidence="9" type="ORF">Ani05nite_05420</name>
</gene>
<feature type="transmembrane region" description="Helical" evidence="7">
    <location>
        <begin position="555"/>
        <end position="571"/>
    </location>
</feature>
<sequence length="913" mass="93810">MYGLLFLLLGAIGLNAGWIASMSYAIGAHTRFDACMADAGTLWPAPDLAGTEATRRELGACLRPITQPWALIMLAGALTAFALTALLAVAGAARMRRLLRAAGRASGPAADAATARFADLCWEQGASGTRRPQIHILRPGARFTQPFTTAGAGRPVVVIPAAVACAGPDVLDAVVRHELAHVRSRDVWLAAGAWWSGWTGVLLPAVCAAPLLDPRRATAPGYGAGLLVAAVLGGLLLALRAHMLRLRELVADQAAAVPPAQPGAFAQLLRAGQRPAGRLRSLLAVHPDTATRIRALSTGTAGTDGGFLPSAVTALVSIIAVQPVYQVFLHWVGWAGPSSRPLFAVAGGLVAVLLIPVWARRYAADPRAPWWPPVLGVALGGAAGFFLPGPGLPVSPGGRALSMNWITGPLLVLALGGTAVLLVALAYGVQPDRRGQLLAATVAGMGVAAVTMPAAVQVVIEWSSGMLPPTFLRLAMFYGAALWDAEPAVAFVAVAALAVVAARSAPHPRPAPRPVFSLLVAVVVTAAAAGVLITLVRQSPDGDPVADLPLLWHRWWVSALAGVVALTVLLTRAPAGRTTTLRLAGAMTAAAAVTLAAAVAQFAARTVATGWDDDYQPWLLGQYVTVPLRLLLLMSAVVAPVALLAARPVRRRPGRWSTPLAAAVTGLVCAAVMFGAGEILTGGVADARSLAAKAQPAPSTTASTAPPTPTALSGVLTPAQARHAVDAAGAVLPGWTTNPSLTGGGDDKSACAAALVTPPTAEPDVEAARGFSATPESQPPTGAHIVVTVESYRQTPRPEAVFAPLRQEIDACGSYTEPNPESSDGRSHMRLSVREPGSTGYPAFAYGLVRTDKGARGLSAVTTVHAVIVVVGHQVVSVGTILPFIGEPPERRLAALDATAARVLAEVIHNLGG</sequence>
<evidence type="ECO:0000313" key="10">
    <source>
        <dbReference type="Proteomes" id="UP000647172"/>
    </source>
</evidence>
<comment type="cofactor">
    <cofactor evidence="1">
        <name>Zn(2+)</name>
        <dbReference type="ChEBI" id="CHEBI:29105"/>
    </cofactor>
</comment>
<dbReference type="EMBL" id="BOMQ01000008">
    <property type="protein sequence ID" value="GIE47008.1"/>
    <property type="molecule type" value="Genomic_DNA"/>
</dbReference>
<proteinExistence type="predicted"/>
<feature type="transmembrane region" description="Helical" evidence="7">
    <location>
        <begin position="658"/>
        <end position="680"/>
    </location>
</feature>
<evidence type="ECO:0000256" key="1">
    <source>
        <dbReference type="ARBA" id="ARBA00001947"/>
    </source>
</evidence>
<keyword evidence="3" id="KW-0479">Metal-binding</keyword>
<keyword evidence="10" id="KW-1185">Reference proteome</keyword>
<accession>A0A919JAA4</accession>
<feature type="transmembrane region" description="Helical" evidence="7">
    <location>
        <begin position="69"/>
        <end position="90"/>
    </location>
</feature>
<evidence type="ECO:0000256" key="6">
    <source>
        <dbReference type="ARBA" id="ARBA00023049"/>
    </source>
</evidence>
<evidence type="ECO:0000256" key="2">
    <source>
        <dbReference type="ARBA" id="ARBA00022670"/>
    </source>
</evidence>
<keyword evidence="7" id="KW-0812">Transmembrane</keyword>
<comment type="caution">
    <text evidence="9">The sequence shown here is derived from an EMBL/GenBank/DDBJ whole genome shotgun (WGS) entry which is preliminary data.</text>
</comment>
<keyword evidence="4" id="KW-0378">Hydrolase</keyword>
<keyword evidence="5" id="KW-0862">Zinc</keyword>
<feature type="transmembrane region" description="Helical" evidence="7">
    <location>
        <begin position="340"/>
        <end position="358"/>
    </location>
</feature>
<reference evidence="9" key="1">
    <citation type="submission" date="2021-01" db="EMBL/GenBank/DDBJ databases">
        <title>Whole genome shotgun sequence of Actinoplanes nipponensis NBRC 14063.</title>
        <authorList>
            <person name="Komaki H."/>
            <person name="Tamura T."/>
        </authorList>
    </citation>
    <scope>NUCLEOTIDE SEQUENCE</scope>
    <source>
        <strain evidence="9">NBRC 14063</strain>
    </source>
</reference>
<dbReference type="GO" id="GO:0006508">
    <property type="term" value="P:proteolysis"/>
    <property type="evidence" value="ECO:0007669"/>
    <property type="project" value="UniProtKB-KW"/>
</dbReference>
<dbReference type="GO" id="GO:0046872">
    <property type="term" value="F:metal ion binding"/>
    <property type="evidence" value="ECO:0007669"/>
    <property type="project" value="UniProtKB-KW"/>
</dbReference>
<name>A0A919JAA4_9ACTN</name>
<evidence type="ECO:0000256" key="7">
    <source>
        <dbReference type="SAM" id="Phobius"/>
    </source>
</evidence>
<organism evidence="9 10">
    <name type="scientific">Actinoplanes nipponensis</name>
    <dbReference type="NCBI Taxonomy" id="135950"/>
    <lineage>
        <taxon>Bacteria</taxon>
        <taxon>Bacillati</taxon>
        <taxon>Actinomycetota</taxon>
        <taxon>Actinomycetes</taxon>
        <taxon>Micromonosporales</taxon>
        <taxon>Micromonosporaceae</taxon>
        <taxon>Actinoplanes</taxon>
    </lineage>
</organism>
<dbReference type="Proteomes" id="UP000647172">
    <property type="component" value="Unassembled WGS sequence"/>
</dbReference>
<feature type="transmembrane region" description="Helical" evidence="7">
    <location>
        <begin position="514"/>
        <end position="535"/>
    </location>
</feature>
<feature type="transmembrane region" description="Helical" evidence="7">
    <location>
        <begin position="437"/>
        <end position="460"/>
    </location>
</feature>
<dbReference type="GO" id="GO:0004222">
    <property type="term" value="F:metalloendopeptidase activity"/>
    <property type="evidence" value="ECO:0007669"/>
    <property type="project" value="InterPro"/>
</dbReference>
<feature type="domain" description="Peptidase M48" evidence="8">
    <location>
        <begin position="152"/>
        <end position="297"/>
    </location>
</feature>
<protein>
    <recommendedName>
        <fullName evidence="8">Peptidase M48 domain-containing protein</fullName>
    </recommendedName>
</protein>
<feature type="transmembrane region" description="Helical" evidence="7">
    <location>
        <begin position="409"/>
        <end position="430"/>
    </location>
</feature>
<keyword evidence="7" id="KW-0472">Membrane</keyword>
<keyword evidence="6" id="KW-0482">Metalloprotease</keyword>
<dbReference type="AlphaFoldDB" id="A0A919JAA4"/>